<reference evidence="1 2" key="1">
    <citation type="journal article" date="2015" name="Genome Biol.">
        <title>Comparative genomics of Steinernema reveals deeply conserved gene regulatory networks.</title>
        <authorList>
            <person name="Dillman A.R."/>
            <person name="Macchietto M."/>
            <person name="Porter C.F."/>
            <person name="Rogers A."/>
            <person name="Williams B."/>
            <person name="Antoshechkin I."/>
            <person name="Lee M.M."/>
            <person name="Goodwin Z."/>
            <person name="Lu X."/>
            <person name="Lewis E.E."/>
            <person name="Goodrich-Blair H."/>
            <person name="Stock S.P."/>
            <person name="Adams B.J."/>
            <person name="Sternberg P.W."/>
            <person name="Mortazavi A."/>
        </authorList>
    </citation>
    <scope>NUCLEOTIDE SEQUENCE [LARGE SCALE GENOMIC DNA]</scope>
    <source>
        <strain evidence="1 2">ALL</strain>
    </source>
</reference>
<accession>A0A4U5MBU3</accession>
<protein>
    <submittedName>
        <fullName evidence="1">Uncharacterized protein</fullName>
    </submittedName>
</protein>
<dbReference type="STRING" id="34508.A0A4U5MBU3"/>
<gene>
    <name evidence="1" type="ORF">L596_022883</name>
</gene>
<keyword evidence="2" id="KW-1185">Reference proteome</keyword>
<dbReference type="EMBL" id="AZBU02000008">
    <property type="protein sequence ID" value="TKR66611.1"/>
    <property type="molecule type" value="Genomic_DNA"/>
</dbReference>
<comment type="caution">
    <text evidence="1">The sequence shown here is derived from an EMBL/GenBank/DDBJ whole genome shotgun (WGS) entry which is preliminary data.</text>
</comment>
<dbReference type="Proteomes" id="UP000298663">
    <property type="component" value="Unassembled WGS sequence"/>
</dbReference>
<organism evidence="1 2">
    <name type="scientific">Steinernema carpocapsae</name>
    <name type="common">Entomopathogenic nematode</name>
    <dbReference type="NCBI Taxonomy" id="34508"/>
    <lineage>
        <taxon>Eukaryota</taxon>
        <taxon>Metazoa</taxon>
        <taxon>Ecdysozoa</taxon>
        <taxon>Nematoda</taxon>
        <taxon>Chromadorea</taxon>
        <taxon>Rhabditida</taxon>
        <taxon>Tylenchina</taxon>
        <taxon>Panagrolaimomorpha</taxon>
        <taxon>Strongyloidoidea</taxon>
        <taxon>Steinernematidae</taxon>
        <taxon>Steinernema</taxon>
    </lineage>
</organism>
<evidence type="ECO:0000313" key="1">
    <source>
        <dbReference type="EMBL" id="TKR66611.1"/>
    </source>
</evidence>
<sequence>MAPFSAENCRDAVCDFFVDRHVALKPEWFDAVVRFVDAKAANGSRVERGRNPFVKKFKKLTLTTIAAAVKFMKFVVGSKRFEIIAIVKETKKALRVIDGEWSMVLLLEDESAGTSSAS</sequence>
<proteinExistence type="predicted"/>
<reference evidence="1 2" key="2">
    <citation type="journal article" date="2019" name="G3 (Bethesda)">
        <title>Hybrid Assembly of the Genome of the Entomopathogenic Nematode Steinernema carpocapsae Identifies the X-Chromosome.</title>
        <authorList>
            <person name="Serra L."/>
            <person name="Macchietto M."/>
            <person name="Macias-Munoz A."/>
            <person name="McGill C.J."/>
            <person name="Rodriguez I.M."/>
            <person name="Rodriguez B."/>
            <person name="Murad R."/>
            <person name="Mortazavi A."/>
        </authorList>
    </citation>
    <scope>NUCLEOTIDE SEQUENCE [LARGE SCALE GENOMIC DNA]</scope>
    <source>
        <strain evidence="1 2">ALL</strain>
    </source>
</reference>
<evidence type="ECO:0000313" key="2">
    <source>
        <dbReference type="Proteomes" id="UP000298663"/>
    </source>
</evidence>
<name>A0A4U5MBU3_STECR</name>
<dbReference type="AlphaFoldDB" id="A0A4U5MBU3"/>